<evidence type="ECO:0000313" key="3">
    <source>
        <dbReference type="Proteomes" id="UP000030659"/>
    </source>
</evidence>
<evidence type="ECO:0000313" key="2">
    <source>
        <dbReference type="EMBL" id="EUD70722.1"/>
    </source>
</evidence>
<organism evidence="2 3">
    <name type="scientific">Plasmodium vinckei petteri</name>
    <dbReference type="NCBI Taxonomy" id="138298"/>
    <lineage>
        <taxon>Eukaryota</taxon>
        <taxon>Sar</taxon>
        <taxon>Alveolata</taxon>
        <taxon>Apicomplexa</taxon>
        <taxon>Aconoidasida</taxon>
        <taxon>Haemosporida</taxon>
        <taxon>Plasmodiidae</taxon>
        <taxon>Plasmodium</taxon>
        <taxon>Plasmodium (Vinckeia)</taxon>
    </lineage>
</organism>
<evidence type="ECO:0000256" key="1">
    <source>
        <dbReference type="SAM" id="Phobius"/>
    </source>
</evidence>
<keyword evidence="1" id="KW-0812">Transmembrane</keyword>
<reference evidence="2 3" key="1">
    <citation type="submission" date="2013-02" db="EMBL/GenBank/DDBJ databases">
        <title>The Genome Sequence of Plasmodium vinckei petteri CR.</title>
        <authorList>
            <consortium name="The Broad Institute Genome Sequencing Platform"/>
            <consortium name="The Broad Institute Genome Sequencing Center for Infectious Disease"/>
            <person name="Neafsey D."/>
            <person name="Cheeseman I."/>
            <person name="Volkman S."/>
            <person name="Adams J."/>
            <person name="Walker B."/>
            <person name="Young S.K."/>
            <person name="Zeng Q."/>
            <person name="Gargeya S."/>
            <person name="Fitzgerald M."/>
            <person name="Haas B."/>
            <person name="Abouelleil A."/>
            <person name="Alvarado L."/>
            <person name="Arachchi H.M."/>
            <person name="Berlin A.M."/>
            <person name="Chapman S.B."/>
            <person name="Dewar J."/>
            <person name="Goldberg J."/>
            <person name="Griggs A."/>
            <person name="Gujja S."/>
            <person name="Hansen M."/>
            <person name="Howarth C."/>
            <person name="Imamovic A."/>
            <person name="Larimer J."/>
            <person name="McCowan C."/>
            <person name="Murphy C."/>
            <person name="Neiman D."/>
            <person name="Pearson M."/>
            <person name="Priest M."/>
            <person name="Roberts A."/>
            <person name="Saif S."/>
            <person name="Shea T."/>
            <person name="Sisk P."/>
            <person name="Sykes S."/>
            <person name="Wortman J."/>
            <person name="Nusbaum C."/>
            <person name="Birren B."/>
        </authorList>
    </citation>
    <scope>NUCLEOTIDE SEQUENCE [LARGE SCALE GENOMIC DNA]</scope>
    <source>
        <strain evidence="2 3">CR</strain>
    </source>
</reference>
<dbReference type="AlphaFoldDB" id="W7ABX3"/>
<name>W7ABX3_PLAVN</name>
<gene>
    <name evidence="2" type="ORF">YYG_03844</name>
</gene>
<accession>W7ABX3</accession>
<keyword evidence="1" id="KW-1133">Transmembrane helix</keyword>
<dbReference type="EMBL" id="KI965403">
    <property type="protein sequence ID" value="EUD70722.1"/>
    <property type="molecule type" value="Genomic_DNA"/>
</dbReference>
<proteinExistence type="predicted"/>
<evidence type="ECO:0008006" key="4">
    <source>
        <dbReference type="Google" id="ProtNLM"/>
    </source>
</evidence>
<keyword evidence="1" id="KW-0472">Membrane</keyword>
<dbReference type="Proteomes" id="UP000030659">
    <property type="component" value="Unassembled WGS sequence"/>
</dbReference>
<protein>
    <recommendedName>
        <fullName evidence="4">PIR protein CIR protein</fullName>
    </recommendedName>
</protein>
<feature type="transmembrane region" description="Helical" evidence="1">
    <location>
        <begin position="12"/>
        <end position="32"/>
    </location>
</feature>
<sequence length="90" mass="10211">MVYGPNNKCDITGISIIVISISIILTIIYKYLSLGCTSTSKRKKKSLLNIYKLIQADSVPFINLFFLKIQVFRIIILINISNLVYIGNKK</sequence>
<feature type="non-terminal residue" evidence="2">
    <location>
        <position position="90"/>
    </location>
</feature>
<feature type="transmembrane region" description="Helical" evidence="1">
    <location>
        <begin position="53"/>
        <end position="80"/>
    </location>
</feature>